<protein>
    <submittedName>
        <fullName evidence="2">Uncharacterized protein</fullName>
    </submittedName>
</protein>
<reference evidence="3" key="1">
    <citation type="journal article" date="2019" name="Int. J. Syst. Evol. Microbiol.">
        <title>The Global Catalogue of Microorganisms (GCM) 10K type strain sequencing project: providing services to taxonomists for standard genome sequencing and annotation.</title>
        <authorList>
            <consortium name="The Broad Institute Genomics Platform"/>
            <consortium name="The Broad Institute Genome Sequencing Center for Infectious Disease"/>
            <person name="Wu L."/>
            <person name="Ma J."/>
        </authorList>
    </citation>
    <scope>NUCLEOTIDE SEQUENCE [LARGE SCALE GENOMIC DNA]</scope>
    <source>
        <strain evidence="3">CGMCC 1.15461</strain>
    </source>
</reference>
<proteinExistence type="predicted"/>
<dbReference type="Proteomes" id="UP000615760">
    <property type="component" value="Unassembled WGS sequence"/>
</dbReference>
<keyword evidence="3" id="KW-1185">Reference proteome</keyword>
<accession>A0ABQ1K4T6</accession>
<sequence length="83" mass="9789">MNKAYEKLHEINERINACKKEIKEVKQLPFYTIFHQEAQQQKDLATLHDLLNNLLQQKLETLEALKLYANNEQLSITAQLQHS</sequence>
<evidence type="ECO:0000256" key="1">
    <source>
        <dbReference type="SAM" id="Coils"/>
    </source>
</evidence>
<comment type="caution">
    <text evidence="2">The sequence shown here is derived from an EMBL/GenBank/DDBJ whole genome shotgun (WGS) entry which is preliminary data.</text>
</comment>
<organism evidence="2 3">
    <name type="scientific">Flavobacterium suaedae</name>
    <dbReference type="NCBI Taxonomy" id="1767027"/>
    <lineage>
        <taxon>Bacteria</taxon>
        <taxon>Pseudomonadati</taxon>
        <taxon>Bacteroidota</taxon>
        <taxon>Flavobacteriia</taxon>
        <taxon>Flavobacteriales</taxon>
        <taxon>Flavobacteriaceae</taxon>
        <taxon>Flavobacterium</taxon>
    </lineage>
</organism>
<name>A0ABQ1K4T6_9FLAO</name>
<dbReference type="RefSeq" id="WP_188621675.1">
    <property type="nucleotide sequence ID" value="NZ_BMJE01000007.1"/>
</dbReference>
<feature type="coiled-coil region" evidence="1">
    <location>
        <begin position="1"/>
        <end position="28"/>
    </location>
</feature>
<evidence type="ECO:0000313" key="3">
    <source>
        <dbReference type="Proteomes" id="UP000615760"/>
    </source>
</evidence>
<keyword evidence="1" id="KW-0175">Coiled coil</keyword>
<evidence type="ECO:0000313" key="2">
    <source>
        <dbReference type="EMBL" id="GGB84165.1"/>
    </source>
</evidence>
<dbReference type="EMBL" id="BMJE01000007">
    <property type="protein sequence ID" value="GGB84165.1"/>
    <property type="molecule type" value="Genomic_DNA"/>
</dbReference>
<gene>
    <name evidence="2" type="ORF">GCM10007424_25240</name>
</gene>